<keyword evidence="3" id="KW-1185">Reference proteome</keyword>
<dbReference type="OrthoDB" id="66095at2759"/>
<sequence length="288" mass="33729">MLPRHPRGRGGFCTRGPPRKSPSPSLPDIEAETNEFFPQLLDVLKVRYMLQWKLREGFPVELIDEIIDDAEYWPSTAHHMVEGDQHRIIGTDRDQVLLKTVPLCYDRRNLEQPLPKKLPHRGAHPCRKIIFHLSSHDQGSRGSVNDEMYSASWTWFDTEVIRGAHNRKMYVNGEEQELLEDERGHVRRHFEPNDELLLPRQNKLQVNGKHVRKLQNNTIVWHYLDDIQCDSHEAHEIERNKGRGRSTLDGQYVRDLEVGDSIALWARARFPGWTNHVYRASVRVFWAV</sequence>
<gene>
    <name evidence="2" type="ORF">N7456_011817</name>
</gene>
<evidence type="ECO:0000313" key="2">
    <source>
        <dbReference type="EMBL" id="KAJ5088201.1"/>
    </source>
</evidence>
<dbReference type="Proteomes" id="UP001149165">
    <property type="component" value="Unassembled WGS sequence"/>
</dbReference>
<proteinExistence type="predicted"/>
<feature type="region of interest" description="Disordered" evidence="1">
    <location>
        <begin position="1"/>
        <end position="28"/>
    </location>
</feature>
<dbReference type="EMBL" id="JAPQKH010000007">
    <property type="protein sequence ID" value="KAJ5088201.1"/>
    <property type="molecule type" value="Genomic_DNA"/>
</dbReference>
<reference evidence="2" key="2">
    <citation type="journal article" date="2023" name="IMA Fungus">
        <title>Comparative genomic study of the Penicillium genus elucidates a diverse pangenome and 15 lateral gene transfer events.</title>
        <authorList>
            <person name="Petersen C."/>
            <person name="Sorensen T."/>
            <person name="Nielsen M.R."/>
            <person name="Sondergaard T.E."/>
            <person name="Sorensen J.L."/>
            <person name="Fitzpatrick D.A."/>
            <person name="Frisvad J.C."/>
            <person name="Nielsen K.L."/>
        </authorList>
    </citation>
    <scope>NUCLEOTIDE SEQUENCE</scope>
    <source>
        <strain evidence="2">IBT 30069</strain>
    </source>
</reference>
<protein>
    <submittedName>
        <fullName evidence="2">Uncharacterized protein</fullName>
    </submittedName>
</protein>
<evidence type="ECO:0000256" key="1">
    <source>
        <dbReference type="SAM" id="MobiDB-lite"/>
    </source>
</evidence>
<evidence type="ECO:0000313" key="3">
    <source>
        <dbReference type="Proteomes" id="UP001149165"/>
    </source>
</evidence>
<organism evidence="2 3">
    <name type="scientific">Penicillium angulare</name>
    <dbReference type="NCBI Taxonomy" id="116970"/>
    <lineage>
        <taxon>Eukaryota</taxon>
        <taxon>Fungi</taxon>
        <taxon>Dikarya</taxon>
        <taxon>Ascomycota</taxon>
        <taxon>Pezizomycotina</taxon>
        <taxon>Eurotiomycetes</taxon>
        <taxon>Eurotiomycetidae</taxon>
        <taxon>Eurotiales</taxon>
        <taxon>Aspergillaceae</taxon>
        <taxon>Penicillium</taxon>
    </lineage>
</organism>
<reference evidence="2" key="1">
    <citation type="submission" date="2022-11" db="EMBL/GenBank/DDBJ databases">
        <authorList>
            <person name="Petersen C."/>
        </authorList>
    </citation>
    <scope>NUCLEOTIDE SEQUENCE</scope>
    <source>
        <strain evidence="2">IBT 30069</strain>
    </source>
</reference>
<name>A0A9W9K0J3_9EURO</name>
<dbReference type="AlphaFoldDB" id="A0A9W9K0J3"/>
<accession>A0A9W9K0J3</accession>
<comment type="caution">
    <text evidence="2">The sequence shown here is derived from an EMBL/GenBank/DDBJ whole genome shotgun (WGS) entry which is preliminary data.</text>
</comment>